<proteinExistence type="predicted"/>
<reference evidence="2" key="1">
    <citation type="submission" date="2022-02" db="EMBL/GenBank/DDBJ databases">
        <title>Halalkalibacter sp. nov. isolated from Lonar Lake, India.</title>
        <authorList>
            <person name="Joshi A."/>
            <person name="Thite S."/>
            <person name="Lodha T."/>
        </authorList>
    </citation>
    <scope>NUCLEOTIDE SEQUENCE</scope>
    <source>
        <strain evidence="2">MEB205</strain>
    </source>
</reference>
<comment type="caution">
    <text evidence="2">The sequence shown here is derived from an EMBL/GenBank/DDBJ whole genome shotgun (WGS) entry which is preliminary data.</text>
</comment>
<organism evidence="2 3">
    <name type="scientific">Halalkalibacter alkaliphilus</name>
    <dbReference type="NCBI Taxonomy" id="2917993"/>
    <lineage>
        <taxon>Bacteria</taxon>
        <taxon>Bacillati</taxon>
        <taxon>Bacillota</taxon>
        <taxon>Bacilli</taxon>
        <taxon>Bacillales</taxon>
        <taxon>Bacillaceae</taxon>
        <taxon>Halalkalibacter</taxon>
    </lineage>
</organism>
<keyword evidence="2" id="KW-0378">Hydrolase</keyword>
<evidence type="ECO:0000313" key="2">
    <source>
        <dbReference type="EMBL" id="MCL7748388.1"/>
    </source>
</evidence>
<evidence type="ECO:0000313" key="3">
    <source>
        <dbReference type="Proteomes" id="UP001139150"/>
    </source>
</evidence>
<dbReference type="Pfam" id="PF00561">
    <property type="entry name" value="Abhydrolase_1"/>
    <property type="match status" value="1"/>
</dbReference>
<keyword evidence="3" id="KW-1185">Reference proteome</keyword>
<dbReference type="RefSeq" id="WP_250097279.1">
    <property type="nucleotide sequence ID" value="NZ_JAKRYL010000015.1"/>
</dbReference>
<gene>
    <name evidence="2" type="ORF">MF646_14760</name>
</gene>
<dbReference type="GO" id="GO:0016020">
    <property type="term" value="C:membrane"/>
    <property type="evidence" value="ECO:0007669"/>
    <property type="project" value="TreeGrafter"/>
</dbReference>
<dbReference type="InterPro" id="IPR029058">
    <property type="entry name" value="AB_hydrolase_fold"/>
</dbReference>
<dbReference type="PANTHER" id="PTHR43798:SF33">
    <property type="entry name" value="HYDROLASE, PUTATIVE (AFU_ORTHOLOGUE AFUA_2G14860)-RELATED"/>
    <property type="match status" value="1"/>
</dbReference>
<dbReference type="SUPFAM" id="SSF53474">
    <property type="entry name" value="alpha/beta-Hydrolases"/>
    <property type="match status" value="1"/>
</dbReference>
<dbReference type="EMBL" id="JAKRYL010000015">
    <property type="protein sequence ID" value="MCL7748388.1"/>
    <property type="molecule type" value="Genomic_DNA"/>
</dbReference>
<dbReference type="InterPro" id="IPR000073">
    <property type="entry name" value="AB_hydrolase_1"/>
</dbReference>
<dbReference type="GO" id="GO:0016787">
    <property type="term" value="F:hydrolase activity"/>
    <property type="evidence" value="ECO:0007669"/>
    <property type="project" value="UniProtKB-KW"/>
</dbReference>
<sequence length="264" mass="30859">MLYYKTYEVSPKHEWIVMIHGLGGSSTIWYKQIKDLRKHFNLLLVELRGHGKSSNRKTKDERYTFAQASKDVVEVMDHLNIKKAHFMGISLGSIVIRNIAYSFPKKVKSMILGGLIIGFNLRSRILITAGNLVKKRIPYMWLYNLFAWIMMPRKQHEESRQLFGREAKRMNQMEFIKWFRITSDVDSNHQEIQNKDLDIPTLCIMGENDYMFLPKVKKEINHTFPGKLIVIKESGHVCNVEAHEHFNEVSLDFIRTSSENQIAG</sequence>
<feature type="domain" description="AB hydrolase-1" evidence="1">
    <location>
        <begin position="15"/>
        <end position="112"/>
    </location>
</feature>
<dbReference type="AlphaFoldDB" id="A0A9X2I632"/>
<dbReference type="Proteomes" id="UP001139150">
    <property type="component" value="Unassembled WGS sequence"/>
</dbReference>
<name>A0A9X2I632_9BACI</name>
<accession>A0A9X2I632</accession>
<dbReference type="InterPro" id="IPR050266">
    <property type="entry name" value="AB_hydrolase_sf"/>
</dbReference>
<dbReference type="PANTHER" id="PTHR43798">
    <property type="entry name" value="MONOACYLGLYCEROL LIPASE"/>
    <property type="match status" value="1"/>
</dbReference>
<protein>
    <submittedName>
        <fullName evidence="2">Alpha/beta hydrolase</fullName>
    </submittedName>
</protein>
<evidence type="ECO:0000259" key="1">
    <source>
        <dbReference type="Pfam" id="PF00561"/>
    </source>
</evidence>
<dbReference type="Gene3D" id="3.40.50.1820">
    <property type="entry name" value="alpha/beta hydrolase"/>
    <property type="match status" value="1"/>
</dbReference>